<name>A0A848QZD4_PHOVU</name>
<reference evidence="1 2" key="1">
    <citation type="submission" date="2020-04" db="EMBL/GenBank/DDBJ databases">
        <title>A novel gut-associated lysogenic phage, Bacteroides phage BV01, alters the host transcriptome and bile acid metabolism in Bacteroides vulgatus.</title>
        <authorList>
            <person name="Campbell D.E."/>
            <person name="Ly L."/>
            <person name="Ridlon J.M."/>
            <person name="Hsiao A."/>
            <person name="Degnan P.H."/>
        </authorList>
    </citation>
    <scope>NUCLEOTIDE SEQUENCE [LARGE SCALE GENOMIC DNA]</scope>
    <source>
        <strain evidence="1 2">VPI-BV8526</strain>
    </source>
</reference>
<dbReference type="EMBL" id="JABDSI010000124">
    <property type="protein sequence ID" value="NMW41129.1"/>
    <property type="molecule type" value="Genomic_DNA"/>
</dbReference>
<evidence type="ECO:0000313" key="1">
    <source>
        <dbReference type="EMBL" id="NMW41129.1"/>
    </source>
</evidence>
<proteinExistence type="predicted"/>
<dbReference type="Proteomes" id="UP000583639">
    <property type="component" value="Unassembled WGS sequence"/>
</dbReference>
<comment type="caution">
    <text evidence="1">The sequence shown here is derived from an EMBL/GenBank/DDBJ whole genome shotgun (WGS) entry which is preliminary data.</text>
</comment>
<evidence type="ECO:0000313" key="2">
    <source>
        <dbReference type="Proteomes" id="UP000583639"/>
    </source>
</evidence>
<protein>
    <submittedName>
        <fullName evidence="1">Uncharacterized protein</fullName>
    </submittedName>
</protein>
<dbReference type="RefSeq" id="WP_032602131.1">
    <property type="nucleotide sequence ID" value="NZ_CAXTGH010000015.1"/>
</dbReference>
<gene>
    <name evidence="1" type="ORF">HKQ55_13590</name>
</gene>
<dbReference type="AlphaFoldDB" id="A0A848QZD4"/>
<organism evidence="1 2">
    <name type="scientific">Phocaeicola vulgatus</name>
    <name type="common">Bacteroides vulgatus</name>
    <dbReference type="NCBI Taxonomy" id="821"/>
    <lineage>
        <taxon>Bacteria</taxon>
        <taxon>Pseudomonadati</taxon>
        <taxon>Bacteroidota</taxon>
        <taxon>Bacteroidia</taxon>
        <taxon>Bacteroidales</taxon>
        <taxon>Bacteroidaceae</taxon>
        <taxon>Phocaeicola</taxon>
    </lineage>
</organism>
<sequence>MDVLKGLLLINDVDIFTDYGAFLVEEKPGENKNYSSLLKPPATKTHTAVSFREQDGEKLPETLVPAWEARDVTLHFAIMASDRRQFLIRYSAFLAFLKAGNKGWLNLYLQELDRSFRLYYKECTDYSQLTDFGGEVAAKFSVKFREPAPVL</sequence>
<accession>A0A848QZD4</accession>